<dbReference type="Pfam" id="PF01549">
    <property type="entry name" value="ShK"/>
    <property type="match status" value="7"/>
</dbReference>
<feature type="domain" description="ShKT" evidence="2">
    <location>
        <begin position="281"/>
        <end position="315"/>
    </location>
</feature>
<feature type="disulfide bond" evidence="1">
    <location>
        <begin position="329"/>
        <end position="363"/>
    </location>
</feature>
<dbReference type="PANTHER" id="PTHR21724">
    <property type="entry name" value="SHKT DOMAIN-CONTAINING PROTEIN"/>
    <property type="match status" value="1"/>
</dbReference>
<reference evidence="3" key="1">
    <citation type="submission" date="2020-06" db="EMBL/GenBank/DDBJ databases">
        <title>Draft genome of Bugula neritina, a colonial animal packing powerful symbionts and potential medicines.</title>
        <authorList>
            <person name="Rayko M."/>
        </authorList>
    </citation>
    <scope>NUCLEOTIDE SEQUENCE [LARGE SCALE GENOMIC DNA]</scope>
    <source>
        <strain evidence="3">Kwan_BN1</strain>
    </source>
</reference>
<dbReference type="PROSITE" id="PS51670">
    <property type="entry name" value="SHKT"/>
    <property type="match status" value="7"/>
</dbReference>
<keyword evidence="4" id="KW-1185">Reference proteome</keyword>
<dbReference type="Gene3D" id="1.10.10.1940">
    <property type="match status" value="4"/>
</dbReference>
<feature type="domain" description="ShKT" evidence="2">
    <location>
        <begin position="113"/>
        <end position="147"/>
    </location>
</feature>
<dbReference type="PANTHER" id="PTHR21724:SF109">
    <property type="entry name" value="SHKT DOMAIN-CONTAINING PROTEIN"/>
    <property type="match status" value="1"/>
</dbReference>
<feature type="disulfide bond" evidence="1">
    <location>
        <begin position="281"/>
        <end position="315"/>
    </location>
</feature>
<dbReference type="AlphaFoldDB" id="A0A7J7J840"/>
<feature type="domain" description="ShKT" evidence="2">
    <location>
        <begin position="1"/>
        <end position="27"/>
    </location>
</feature>
<feature type="domain" description="ShKT" evidence="2">
    <location>
        <begin position="39"/>
        <end position="73"/>
    </location>
</feature>
<organism evidence="3 4">
    <name type="scientific">Bugula neritina</name>
    <name type="common">Brown bryozoan</name>
    <name type="synonym">Sertularia neritina</name>
    <dbReference type="NCBI Taxonomy" id="10212"/>
    <lineage>
        <taxon>Eukaryota</taxon>
        <taxon>Metazoa</taxon>
        <taxon>Spiralia</taxon>
        <taxon>Lophotrochozoa</taxon>
        <taxon>Bryozoa</taxon>
        <taxon>Gymnolaemata</taxon>
        <taxon>Cheilostomatida</taxon>
        <taxon>Flustrina</taxon>
        <taxon>Buguloidea</taxon>
        <taxon>Bugulidae</taxon>
        <taxon>Bugula</taxon>
    </lineage>
</organism>
<dbReference type="InterPro" id="IPR003582">
    <property type="entry name" value="ShKT_dom"/>
</dbReference>
<comment type="caution">
    <text evidence="3">The sequence shown here is derived from an EMBL/GenBank/DDBJ whole genome shotgun (WGS) entry which is preliminary data.</text>
</comment>
<evidence type="ECO:0000313" key="4">
    <source>
        <dbReference type="Proteomes" id="UP000593567"/>
    </source>
</evidence>
<evidence type="ECO:0000313" key="3">
    <source>
        <dbReference type="EMBL" id="KAF6021924.1"/>
    </source>
</evidence>
<proteinExistence type="predicted"/>
<dbReference type="Proteomes" id="UP000593567">
    <property type="component" value="Unassembled WGS sequence"/>
</dbReference>
<keyword evidence="1" id="KW-1015">Disulfide bond</keyword>
<dbReference type="SMART" id="SM00254">
    <property type="entry name" value="ShKT"/>
    <property type="match status" value="6"/>
</dbReference>
<evidence type="ECO:0000259" key="2">
    <source>
        <dbReference type="PROSITE" id="PS51670"/>
    </source>
</evidence>
<feature type="disulfide bond" evidence="1">
    <location>
        <begin position="235"/>
        <end position="269"/>
    </location>
</feature>
<feature type="domain" description="ShKT" evidence="2">
    <location>
        <begin position="235"/>
        <end position="269"/>
    </location>
</feature>
<dbReference type="EMBL" id="VXIV02002935">
    <property type="protein sequence ID" value="KAF6021924.1"/>
    <property type="molecule type" value="Genomic_DNA"/>
</dbReference>
<feature type="domain" description="ShKT" evidence="2">
    <location>
        <begin position="329"/>
        <end position="363"/>
    </location>
</feature>
<protein>
    <recommendedName>
        <fullName evidence="2">ShKT domain-containing protein</fullName>
    </recommendedName>
</protein>
<feature type="disulfide bond" evidence="1">
    <location>
        <begin position="113"/>
        <end position="147"/>
    </location>
</feature>
<evidence type="ECO:0000256" key="1">
    <source>
        <dbReference type="PROSITE-ProRule" id="PRU01005"/>
    </source>
</evidence>
<gene>
    <name evidence="3" type="ORF">EB796_019771</name>
</gene>
<comment type="caution">
    <text evidence="1">Lacks conserved residue(s) required for the propagation of feature annotation.</text>
</comment>
<accession>A0A7J7J840</accession>
<name>A0A7J7J840_BUGNE</name>
<sequence length="363" mass="40673">MIWQVYGYCKAKEKYMNENCPVSCNKCSIRVEKEVTSACIDKHEYCRTWASHMMCSLKPLFMKENCPASCDKCSTISNRILTEDKINYIQTTAVNLVTEKVKAVAQDKTSGNCVDRKQQCSQWAESGYCTRRPDYMTRYCSKSCGQCHSKLARNLAAAEVRESTSVELKPVKCEDSKSYCTVWAGAGLCQTRAEVMKSLCPASSAYYCLPTTTLTSTPAPLTTTVKAATGISQQCKDQSKFCSLWKKAGRCATRKDYMKINCASTCQLCDSGADSDSKAACTDKSSYCKSWAEADRCHVYIGYMKSNCAKSCNFCNNQEVVKPVFSSNCVDDNKYCGRWAEKGYCQIRPDYMKLKCRKSCNKC</sequence>
<feature type="disulfide bond" evidence="1">
    <location>
        <begin position="39"/>
        <end position="73"/>
    </location>
</feature>
<feature type="domain" description="ShKT" evidence="2">
    <location>
        <begin position="173"/>
        <end position="208"/>
    </location>
</feature>
<dbReference type="OrthoDB" id="10250153at2759"/>